<dbReference type="Proteomes" id="UP000027195">
    <property type="component" value="Unassembled WGS sequence"/>
</dbReference>
<dbReference type="Gene3D" id="1.10.600.10">
    <property type="entry name" value="Farnesyl Diphosphate Synthase"/>
    <property type="match status" value="1"/>
</dbReference>
<proteinExistence type="predicted"/>
<evidence type="ECO:0000313" key="2">
    <source>
        <dbReference type="Proteomes" id="UP000027195"/>
    </source>
</evidence>
<keyword evidence="2" id="KW-1185">Reference proteome</keyword>
<reference evidence="2" key="1">
    <citation type="journal article" date="2014" name="Proc. Natl. Acad. Sci. U.S.A.">
        <title>Extensive sampling of basidiomycete genomes demonstrates inadequacy of the white-rot/brown-rot paradigm for wood decay fungi.</title>
        <authorList>
            <person name="Riley R."/>
            <person name="Salamov A.A."/>
            <person name="Brown D.W."/>
            <person name="Nagy L.G."/>
            <person name="Floudas D."/>
            <person name="Held B.W."/>
            <person name="Levasseur A."/>
            <person name="Lombard V."/>
            <person name="Morin E."/>
            <person name="Otillar R."/>
            <person name="Lindquist E.A."/>
            <person name="Sun H."/>
            <person name="LaButti K.M."/>
            <person name="Schmutz J."/>
            <person name="Jabbour D."/>
            <person name="Luo H."/>
            <person name="Baker S.E."/>
            <person name="Pisabarro A.G."/>
            <person name="Walton J.D."/>
            <person name="Blanchette R.A."/>
            <person name="Henrissat B."/>
            <person name="Martin F."/>
            <person name="Cullen D."/>
            <person name="Hibbett D.S."/>
            <person name="Grigoriev I.V."/>
        </authorList>
    </citation>
    <scope>NUCLEOTIDE SEQUENCE [LARGE SCALE GENOMIC DNA]</scope>
    <source>
        <strain evidence="2">FD-172 SS1</strain>
    </source>
</reference>
<organism evidence="1 2">
    <name type="scientific">Botryobasidium botryosum (strain FD-172 SS1)</name>
    <dbReference type="NCBI Taxonomy" id="930990"/>
    <lineage>
        <taxon>Eukaryota</taxon>
        <taxon>Fungi</taxon>
        <taxon>Dikarya</taxon>
        <taxon>Basidiomycota</taxon>
        <taxon>Agaricomycotina</taxon>
        <taxon>Agaricomycetes</taxon>
        <taxon>Cantharellales</taxon>
        <taxon>Botryobasidiaceae</taxon>
        <taxon>Botryobasidium</taxon>
    </lineage>
</organism>
<dbReference type="EMBL" id="KL198049">
    <property type="protein sequence ID" value="KDQ12607.1"/>
    <property type="molecule type" value="Genomic_DNA"/>
</dbReference>
<dbReference type="InterPro" id="IPR008949">
    <property type="entry name" value="Isoprenoid_synthase_dom_sf"/>
</dbReference>
<sequence>MIEIADANDLDLPDNVVTHPAIQNLEVIAHDVVSWSNELYSYDIEQAAGQDANLISVAQNPSSS</sequence>
<dbReference type="AlphaFoldDB" id="A0A067ML41"/>
<dbReference type="Pfam" id="PF19086">
    <property type="entry name" value="Terpene_syn_C_2"/>
    <property type="match status" value="1"/>
</dbReference>
<dbReference type="STRING" id="930990.A0A067ML41"/>
<dbReference type="SUPFAM" id="SSF48576">
    <property type="entry name" value="Terpenoid synthases"/>
    <property type="match status" value="1"/>
</dbReference>
<gene>
    <name evidence="1" type="ORF">BOTBODRAFT_176290</name>
</gene>
<dbReference type="InParanoid" id="A0A067ML41"/>
<evidence type="ECO:0000313" key="1">
    <source>
        <dbReference type="EMBL" id="KDQ12607.1"/>
    </source>
</evidence>
<accession>A0A067ML41</accession>
<name>A0A067ML41_BOTB1</name>
<protein>
    <submittedName>
        <fullName evidence="1">Uncharacterized protein</fullName>
    </submittedName>
</protein>
<dbReference type="HOGENOM" id="CLU_2867368_0_0_1"/>
<dbReference type="OrthoDB" id="2686034at2759"/>